<dbReference type="EMBL" id="CAADFD010000058">
    <property type="protein sequence ID" value="VFJ60674.1"/>
    <property type="molecule type" value="Genomic_DNA"/>
</dbReference>
<protein>
    <submittedName>
        <fullName evidence="1">Uncharacterized protein</fullName>
    </submittedName>
</protein>
<reference evidence="1" key="1">
    <citation type="submission" date="2019-02" db="EMBL/GenBank/DDBJ databases">
        <authorList>
            <person name="Gruber-Vodicka R. H."/>
            <person name="Seah K. B. B."/>
        </authorList>
    </citation>
    <scope>NUCLEOTIDE SEQUENCE</scope>
    <source>
        <strain evidence="2">BECK_BZ106</strain>
        <strain evidence="1">BECK_BZ15</strain>
    </source>
</reference>
<organism evidence="1">
    <name type="scientific">Candidatus Kentrum sp. FW</name>
    <dbReference type="NCBI Taxonomy" id="2126338"/>
    <lineage>
        <taxon>Bacteria</taxon>
        <taxon>Pseudomonadati</taxon>
        <taxon>Pseudomonadota</taxon>
        <taxon>Gammaproteobacteria</taxon>
        <taxon>Candidatus Kentrum</taxon>
    </lineage>
</organism>
<dbReference type="EMBL" id="CAADEW010000016">
    <property type="protein sequence ID" value="VFJ47360.1"/>
    <property type="molecule type" value="Genomic_DNA"/>
</dbReference>
<evidence type="ECO:0000313" key="1">
    <source>
        <dbReference type="EMBL" id="VFJ47360.1"/>
    </source>
</evidence>
<name>A0A450S636_9GAMM</name>
<gene>
    <name evidence="1" type="ORF">BECKFW1821A_GA0114235_10166</name>
    <name evidence="2" type="ORF">BECKFW1821B_GA0114236_105815</name>
</gene>
<sequence>MNKVTKEEEERFVLEEEEWVEGDGKVKDPDIVDVAVEKIREFRKTLPATSQTAKAIDQGAPWMVISQLAEEENLHEISNLLFEAEQQGLDD</sequence>
<proteinExistence type="predicted"/>
<accession>A0A450S636</accession>
<dbReference type="AlphaFoldDB" id="A0A450S636"/>
<evidence type="ECO:0000313" key="2">
    <source>
        <dbReference type="EMBL" id="VFJ60674.1"/>
    </source>
</evidence>